<dbReference type="AlphaFoldDB" id="A0A9N9IZI4"/>
<dbReference type="EMBL" id="CAJVPY010016037">
    <property type="protein sequence ID" value="CAG8755006.1"/>
    <property type="molecule type" value="Genomic_DNA"/>
</dbReference>
<proteinExistence type="predicted"/>
<reference evidence="1" key="1">
    <citation type="submission" date="2021-06" db="EMBL/GenBank/DDBJ databases">
        <authorList>
            <person name="Kallberg Y."/>
            <person name="Tangrot J."/>
            <person name="Rosling A."/>
        </authorList>
    </citation>
    <scope>NUCLEOTIDE SEQUENCE</scope>
    <source>
        <strain evidence="1">MA453B</strain>
    </source>
</reference>
<name>A0A9N9IZI4_9GLOM</name>
<sequence length="99" mass="11597">MPNTQPKIPHEYFKRKWSEWNIQDFLDECNLKTFGQKIEEYLLSLEVIANTGENGRREKAQRLLDNYKKAISETSHKTNVEAQATSEVLDVKVSEMTQH</sequence>
<evidence type="ECO:0000313" key="2">
    <source>
        <dbReference type="Proteomes" id="UP000789405"/>
    </source>
</evidence>
<keyword evidence="2" id="KW-1185">Reference proteome</keyword>
<comment type="caution">
    <text evidence="1">The sequence shown here is derived from an EMBL/GenBank/DDBJ whole genome shotgun (WGS) entry which is preliminary data.</text>
</comment>
<protein>
    <submittedName>
        <fullName evidence="1">6875_t:CDS:1</fullName>
    </submittedName>
</protein>
<dbReference type="OrthoDB" id="2430695at2759"/>
<organism evidence="1 2">
    <name type="scientific">Dentiscutata erythropus</name>
    <dbReference type="NCBI Taxonomy" id="1348616"/>
    <lineage>
        <taxon>Eukaryota</taxon>
        <taxon>Fungi</taxon>
        <taxon>Fungi incertae sedis</taxon>
        <taxon>Mucoromycota</taxon>
        <taxon>Glomeromycotina</taxon>
        <taxon>Glomeromycetes</taxon>
        <taxon>Diversisporales</taxon>
        <taxon>Gigasporaceae</taxon>
        <taxon>Dentiscutata</taxon>
    </lineage>
</organism>
<evidence type="ECO:0000313" key="1">
    <source>
        <dbReference type="EMBL" id="CAG8755006.1"/>
    </source>
</evidence>
<dbReference type="Proteomes" id="UP000789405">
    <property type="component" value="Unassembled WGS sequence"/>
</dbReference>
<gene>
    <name evidence="1" type="ORF">DERYTH_LOCUS17243</name>
</gene>
<accession>A0A9N9IZI4</accession>